<reference evidence="3 4" key="1">
    <citation type="submission" date="2023-04" db="EMBL/GenBank/DDBJ databases">
        <title>Forest soil microbial communities from Buena Vista Peninsula, Colon Province, Panama.</title>
        <authorList>
            <person name="Bouskill N."/>
        </authorList>
    </citation>
    <scope>NUCLEOTIDE SEQUENCE [LARGE SCALE GENOMIC DNA]</scope>
    <source>
        <strain evidence="3 4">GGS1</strain>
    </source>
</reference>
<feature type="compositionally biased region" description="Pro residues" evidence="1">
    <location>
        <begin position="12"/>
        <end position="33"/>
    </location>
</feature>
<feature type="compositionally biased region" description="Low complexity" evidence="1">
    <location>
        <begin position="331"/>
        <end position="345"/>
    </location>
</feature>
<name>A0ABT6LYV6_9ACTN</name>
<evidence type="ECO:0000259" key="2">
    <source>
        <dbReference type="Pfam" id="PF20568"/>
    </source>
</evidence>
<dbReference type="RefSeq" id="WP_280881654.1">
    <property type="nucleotide sequence ID" value="NZ_JARXVH010000019.1"/>
</dbReference>
<proteinExistence type="predicted"/>
<feature type="compositionally biased region" description="Low complexity" evidence="1">
    <location>
        <begin position="111"/>
        <end position="127"/>
    </location>
</feature>
<accession>A0ABT6LYV6</accession>
<evidence type="ECO:0000256" key="1">
    <source>
        <dbReference type="SAM" id="MobiDB-lite"/>
    </source>
</evidence>
<feature type="compositionally biased region" description="Basic and acidic residues" evidence="1">
    <location>
        <begin position="294"/>
        <end position="303"/>
    </location>
</feature>
<comment type="caution">
    <text evidence="3">The sequence shown here is derived from an EMBL/GenBank/DDBJ whole genome shotgun (WGS) entry which is preliminary data.</text>
</comment>
<sequence>MSVEPPSSGRPTGPPSGPLSGPSQPPSGPPSQPPGSSGGTPSPEPHRPWWKSAPRVAVLTAVVVGAVVLGLVFTRSDGGSDSASGSGGEVFLQSAAKTGPDPFTESTAKDSSAAPVSASPATESTPANAVRGVDGGAAGLYGGSLNVSACDVEKQIKSLQATPSKNQAFASVEGIQPAQVPTYLRSLTPVQLRMDTRVTNHGYRNGAATSYQAVLQTGTAVLVDGHGVPRVRCACGNPLTPPVAQQTAPKPTGDSWASYRSSNVVVVTPAPQIINIFVIYDPHHDQWIARHRGDTGHKDEHTRPPVNHPSPSVSVSTPTTPSSPSTPSPSPCVSSPTASLGTPTPSGSPCPPTSTAPPSSPSSQTPSSEPPTSEPESSGSSGSSASQEPFAPDTADTTAASSSASGPPSTYSAPGSSATTPAF</sequence>
<feature type="region of interest" description="Disordered" evidence="1">
    <location>
        <begin position="294"/>
        <end position="423"/>
    </location>
</feature>
<feature type="compositionally biased region" description="Low complexity" evidence="1">
    <location>
        <begin position="1"/>
        <end position="11"/>
    </location>
</feature>
<feature type="compositionally biased region" description="Low complexity" evidence="1">
    <location>
        <begin position="374"/>
        <end position="423"/>
    </location>
</feature>
<evidence type="ECO:0000313" key="4">
    <source>
        <dbReference type="Proteomes" id="UP001160499"/>
    </source>
</evidence>
<dbReference type="EMBL" id="JARXVH010000019">
    <property type="protein sequence ID" value="MDH6220901.1"/>
    <property type="molecule type" value="Genomic_DNA"/>
</dbReference>
<evidence type="ECO:0000313" key="3">
    <source>
        <dbReference type="EMBL" id="MDH6220901.1"/>
    </source>
</evidence>
<organism evidence="3 4">
    <name type="scientific">Streptomyces pseudovenezuelae</name>
    <dbReference type="NCBI Taxonomy" id="67350"/>
    <lineage>
        <taxon>Bacteria</taxon>
        <taxon>Bacillati</taxon>
        <taxon>Actinomycetota</taxon>
        <taxon>Actinomycetes</taxon>
        <taxon>Kitasatosporales</taxon>
        <taxon>Streptomycetaceae</taxon>
        <taxon>Streptomyces</taxon>
        <taxon>Streptomyces aurantiacus group</taxon>
    </lineage>
</organism>
<dbReference type="Pfam" id="PF20568">
    <property type="entry name" value="DUF6777"/>
    <property type="match status" value="1"/>
</dbReference>
<feature type="region of interest" description="Disordered" evidence="1">
    <location>
        <begin position="93"/>
        <end position="130"/>
    </location>
</feature>
<dbReference type="InterPro" id="IPR046704">
    <property type="entry name" value="DUF6777"/>
</dbReference>
<feature type="region of interest" description="Disordered" evidence="1">
    <location>
        <begin position="1"/>
        <end position="49"/>
    </location>
</feature>
<protein>
    <recommendedName>
        <fullName evidence="2">DUF6777 domain-containing protein</fullName>
    </recommendedName>
</protein>
<keyword evidence="4" id="KW-1185">Reference proteome</keyword>
<feature type="compositionally biased region" description="Pro residues" evidence="1">
    <location>
        <begin position="346"/>
        <end position="360"/>
    </location>
</feature>
<gene>
    <name evidence="3" type="ORF">M2283_008243</name>
</gene>
<feature type="compositionally biased region" description="Low complexity" evidence="1">
    <location>
        <begin position="309"/>
        <end position="323"/>
    </location>
</feature>
<feature type="domain" description="DUF6777" evidence="2">
    <location>
        <begin position="132"/>
        <end position="293"/>
    </location>
</feature>
<dbReference type="Proteomes" id="UP001160499">
    <property type="component" value="Unassembled WGS sequence"/>
</dbReference>